<organism evidence="1 2">
    <name type="scientific">Acinetobacter apis</name>
    <dbReference type="NCBI Taxonomy" id="1229165"/>
    <lineage>
        <taxon>Bacteria</taxon>
        <taxon>Pseudomonadati</taxon>
        <taxon>Pseudomonadota</taxon>
        <taxon>Gammaproteobacteria</taxon>
        <taxon>Moraxellales</taxon>
        <taxon>Moraxellaceae</taxon>
        <taxon>Acinetobacter</taxon>
    </lineage>
</organism>
<protein>
    <submittedName>
        <fullName evidence="1">Uncharacterized protein</fullName>
    </submittedName>
</protein>
<proteinExistence type="predicted"/>
<reference evidence="2" key="1">
    <citation type="submission" date="2017-06" db="EMBL/GenBank/DDBJ databases">
        <authorList>
            <person name="Varghese N."/>
            <person name="Submissions S."/>
        </authorList>
    </citation>
    <scope>NUCLEOTIDE SEQUENCE [LARGE SCALE GENOMIC DNA]</scope>
    <source>
        <strain evidence="2">ANC 5114</strain>
    </source>
</reference>
<gene>
    <name evidence="1" type="ORF">SAMN05444584_0714</name>
</gene>
<evidence type="ECO:0000313" key="1">
    <source>
        <dbReference type="EMBL" id="SNQ28788.1"/>
    </source>
</evidence>
<evidence type="ECO:0000313" key="2">
    <source>
        <dbReference type="Proteomes" id="UP000243463"/>
    </source>
</evidence>
<dbReference type="AlphaFoldDB" id="A0A217EE49"/>
<keyword evidence="2" id="KW-1185">Reference proteome</keyword>
<name>A0A217EE49_9GAMM</name>
<sequence length="118" mass="13655">MVIGENMKKYVVFGLLSVMALAGCAKKQLTPQEEWQGFCKNIPSAAFNVMTDRQQGIEKNAALEHIKKIENVDAQHYLAQIIEQAYQIPIYEQLEQKEKSMEDFKKNRYEECVKQTPQ</sequence>
<dbReference type="EMBL" id="FZLN01000001">
    <property type="protein sequence ID" value="SNQ28788.1"/>
    <property type="molecule type" value="Genomic_DNA"/>
</dbReference>
<dbReference type="Proteomes" id="UP000243463">
    <property type="component" value="Unassembled WGS sequence"/>
</dbReference>
<accession>A0A217EE49</accession>